<name>A0A9P6IJR7_9FUNG</name>
<evidence type="ECO:0000313" key="2">
    <source>
        <dbReference type="Proteomes" id="UP000749646"/>
    </source>
</evidence>
<dbReference type="AlphaFoldDB" id="A0A9P6IJR7"/>
<evidence type="ECO:0000313" key="1">
    <source>
        <dbReference type="EMBL" id="KAF9919562.1"/>
    </source>
</evidence>
<keyword evidence="2" id="KW-1185">Reference proteome</keyword>
<accession>A0A9P6IJR7</accession>
<feature type="non-terminal residue" evidence="1">
    <location>
        <position position="120"/>
    </location>
</feature>
<dbReference type="Proteomes" id="UP000749646">
    <property type="component" value="Unassembled WGS sequence"/>
</dbReference>
<protein>
    <submittedName>
        <fullName evidence="1">Uncharacterized protein</fullName>
    </submittedName>
</protein>
<proteinExistence type="predicted"/>
<organism evidence="1 2">
    <name type="scientific">Modicella reniformis</name>
    <dbReference type="NCBI Taxonomy" id="1440133"/>
    <lineage>
        <taxon>Eukaryota</taxon>
        <taxon>Fungi</taxon>
        <taxon>Fungi incertae sedis</taxon>
        <taxon>Mucoromycota</taxon>
        <taxon>Mortierellomycotina</taxon>
        <taxon>Mortierellomycetes</taxon>
        <taxon>Mortierellales</taxon>
        <taxon>Mortierellaceae</taxon>
        <taxon>Modicella</taxon>
    </lineage>
</organism>
<reference evidence="1" key="1">
    <citation type="journal article" date="2020" name="Fungal Divers.">
        <title>Resolving the Mortierellaceae phylogeny through synthesis of multi-gene phylogenetics and phylogenomics.</title>
        <authorList>
            <person name="Vandepol N."/>
            <person name="Liber J."/>
            <person name="Desiro A."/>
            <person name="Na H."/>
            <person name="Kennedy M."/>
            <person name="Barry K."/>
            <person name="Grigoriev I.V."/>
            <person name="Miller A.N."/>
            <person name="O'Donnell K."/>
            <person name="Stajich J.E."/>
            <person name="Bonito G."/>
        </authorList>
    </citation>
    <scope>NUCLEOTIDE SEQUENCE</scope>
    <source>
        <strain evidence="1">MES-2147</strain>
    </source>
</reference>
<sequence>MTIEKESRRLPTHPPYSSFYDGEYDPEFDFDDNDGLPDPERDLPFVIDRTTSPLDNLARNFTIVTAASANHFCALESFLYSLSEVFEGLERTETRPTLIVYNLGGMSSEQLAQLRYLKDN</sequence>
<comment type="caution">
    <text evidence="1">The sequence shown here is derived from an EMBL/GenBank/DDBJ whole genome shotgun (WGS) entry which is preliminary data.</text>
</comment>
<dbReference type="EMBL" id="JAAAHW010011491">
    <property type="protein sequence ID" value="KAF9919562.1"/>
    <property type="molecule type" value="Genomic_DNA"/>
</dbReference>
<gene>
    <name evidence="1" type="ORF">BGZ65_012023</name>
</gene>